<protein>
    <recommendedName>
        <fullName evidence="5">Tetratricopeptide repeat protein</fullName>
    </recommendedName>
</protein>
<dbReference type="SUPFAM" id="SSF48452">
    <property type="entry name" value="TPR-like"/>
    <property type="match status" value="1"/>
</dbReference>
<feature type="compositionally biased region" description="Basic and acidic residues" evidence="1">
    <location>
        <begin position="257"/>
        <end position="272"/>
    </location>
</feature>
<keyword evidence="2" id="KW-0472">Membrane</keyword>
<proteinExistence type="predicted"/>
<feature type="transmembrane region" description="Helical" evidence="2">
    <location>
        <begin position="6"/>
        <end position="24"/>
    </location>
</feature>
<dbReference type="EMBL" id="JPMI01000256">
    <property type="protein sequence ID" value="KFA89247.1"/>
    <property type="molecule type" value="Genomic_DNA"/>
</dbReference>
<evidence type="ECO:0000313" key="3">
    <source>
        <dbReference type="EMBL" id="KFA89247.1"/>
    </source>
</evidence>
<evidence type="ECO:0008006" key="5">
    <source>
        <dbReference type="Google" id="ProtNLM"/>
    </source>
</evidence>
<dbReference type="InterPro" id="IPR011990">
    <property type="entry name" value="TPR-like_helical_dom_sf"/>
</dbReference>
<evidence type="ECO:0000313" key="4">
    <source>
        <dbReference type="Proteomes" id="UP000028547"/>
    </source>
</evidence>
<dbReference type="Gene3D" id="1.25.40.10">
    <property type="entry name" value="Tetratricopeptide repeat domain"/>
    <property type="match status" value="1"/>
</dbReference>
<dbReference type="RefSeq" id="WP_043405964.1">
    <property type="nucleotide sequence ID" value="NZ_JPMI01000256.1"/>
</dbReference>
<feature type="region of interest" description="Disordered" evidence="1">
    <location>
        <begin position="257"/>
        <end position="278"/>
    </location>
</feature>
<gene>
    <name evidence="3" type="ORF">Q664_36190</name>
</gene>
<name>A0A084SLB2_9BACT</name>
<sequence>MGNVLFMSMLGVLLCAVMWVLLRLGRRWRYYNQACDLLGEGGENQRAEALFRRAARGLYGTHRTAALAGVGLCRMQRGGYAEAAAVLEPLMAQRLPRAMRLDEVVLPGHLALCLAMLGETSRARHWLGVAHERFGGRVTFLVLPEVAILCREGHLGAALKMMEDCWPLLLADGRVCSRIRLFRAFAQWKVDPERNTDFIFMTLLSLAPLPEWEMTFCREHWPVLADFMQMGNELVARQEAQRLQREAEWAARYAERDRELAASNREPPKPDGDDGSSG</sequence>
<dbReference type="Proteomes" id="UP000028547">
    <property type="component" value="Unassembled WGS sequence"/>
</dbReference>
<evidence type="ECO:0000256" key="2">
    <source>
        <dbReference type="SAM" id="Phobius"/>
    </source>
</evidence>
<keyword evidence="2" id="KW-1133">Transmembrane helix</keyword>
<organism evidence="3 4">
    <name type="scientific">Archangium violaceum Cb vi76</name>
    <dbReference type="NCBI Taxonomy" id="1406225"/>
    <lineage>
        <taxon>Bacteria</taxon>
        <taxon>Pseudomonadati</taxon>
        <taxon>Myxococcota</taxon>
        <taxon>Myxococcia</taxon>
        <taxon>Myxococcales</taxon>
        <taxon>Cystobacterineae</taxon>
        <taxon>Archangiaceae</taxon>
        <taxon>Archangium</taxon>
    </lineage>
</organism>
<reference evidence="3 4" key="1">
    <citation type="submission" date="2014-07" db="EMBL/GenBank/DDBJ databases">
        <title>Draft Genome Sequence of Gephyronic Acid Producer, Cystobacter violaceus Strain Cb vi76.</title>
        <authorList>
            <person name="Stevens D.C."/>
            <person name="Young J."/>
            <person name="Carmichael R."/>
            <person name="Tan J."/>
            <person name="Taylor R.E."/>
        </authorList>
    </citation>
    <scope>NUCLEOTIDE SEQUENCE [LARGE SCALE GENOMIC DNA]</scope>
    <source>
        <strain evidence="3 4">Cb vi76</strain>
    </source>
</reference>
<keyword evidence="2" id="KW-0812">Transmembrane</keyword>
<comment type="caution">
    <text evidence="3">The sequence shown here is derived from an EMBL/GenBank/DDBJ whole genome shotgun (WGS) entry which is preliminary data.</text>
</comment>
<accession>A0A084SLB2</accession>
<evidence type="ECO:0000256" key="1">
    <source>
        <dbReference type="SAM" id="MobiDB-lite"/>
    </source>
</evidence>
<dbReference type="AlphaFoldDB" id="A0A084SLB2"/>